<evidence type="ECO:0000256" key="1">
    <source>
        <dbReference type="ARBA" id="ARBA00010574"/>
    </source>
</evidence>
<dbReference type="InterPro" id="IPR043519">
    <property type="entry name" value="NT_sf"/>
</dbReference>
<keyword evidence="4" id="KW-1185">Reference proteome</keyword>
<reference evidence="3" key="1">
    <citation type="submission" date="2022-08" db="EMBL/GenBank/DDBJ databases">
        <title>Alicyclobacillus dauci DSM2870, complete genome.</title>
        <authorList>
            <person name="Wang Q."/>
            <person name="Cai R."/>
            <person name="Wang Z."/>
        </authorList>
    </citation>
    <scope>NUCLEOTIDE SEQUENCE</scope>
    <source>
        <strain evidence="3">DSM 28700</strain>
    </source>
</reference>
<dbReference type="PANTHER" id="PTHR21043">
    <property type="entry name" value="IOJAP SUPERFAMILY ORTHOLOG"/>
    <property type="match status" value="1"/>
</dbReference>
<comment type="similarity">
    <text evidence="1 2">Belongs to the Iojap/RsfS family.</text>
</comment>
<dbReference type="PANTHER" id="PTHR21043:SF0">
    <property type="entry name" value="MITOCHONDRIAL ASSEMBLY OF RIBOSOMAL LARGE SUBUNIT PROTEIN 1"/>
    <property type="match status" value="1"/>
</dbReference>
<dbReference type="InterPro" id="IPR004394">
    <property type="entry name" value="Iojap/RsfS/C7orf30"/>
</dbReference>
<organism evidence="3 4">
    <name type="scientific">Alicyclobacillus dauci</name>
    <dbReference type="NCBI Taxonomy" id="1475485"/>
    <lineage>
        <taxon>Bacteria</taxon>
        <taxon>Bacillati</taxon>
        <taxon>Bacillota</taxon>
        <taxon>Bacilli</taxon>
        <taxon>Bacillales</taxon>
        <taxon>Alicyclobacillaceae</taxon>
        <taxon>Alicyclobacillus</taxon>
    </lineage>
</organism>
<comment type="subunit">
    <text evidence="2">Interacts with ribosomal protein uL14 (rplN).</text>
</comment>
<keyword evidence="2" id="KW-0678">Repressor</keyword>
<keyword evidence="2" id="KW-0963">Cytoplasm</keyword>
<evidence type="ECO:0000256" key="2">
    <source>
        <dbReference type="HAMAP-Rule" id="MF_01477"/>
    </source>
</evidence>
<comment type="function">
    <text evidence="2">Functions as a ribosomal silencing factor. Interacts with ribosomal protein uL14 (rplN), blocking formation of intersubunit bridge B8. Prevents association of the 30S and 50S ribosomal subunits and the formation of functional ribosomes, thus repressing translation.</text>
</comment>
<keyword evidence="2" id="KW-0810">Translation regulation</keyword>
<dbReference type="Gene3D" id="3.30.460.10">
    <property type="entry name" value="Beta Polymerase, domain 2"/>
    <property type="match status" value="1"/>
</dbReference>
<gene>
    <name evidence="2 3" type="primary">rsfS</name>
    <name evidence="3" type="ORF">NZD86_08575</name>
</gene>
<accession>A0ABY6Z6M1</accession>
<dbReference type="RefSeq" id="WP_268046096.1">
    <property type="nucleotide sequence ID" value="NZ_CP104064.1"/>
</dbReference>
<protein>
    <recommendedName>
        <fullName evidence="2">Ribosomal silencing factor RsfS</fullName>
    </recommendedName>
</protein>
<sequence>MQIHEVEHIAQRAAVAAQDKKATDVIVMNVHSLTPMADFFVICSANSRPQVEAVSKAVRDELHEHGITCKGVEGMDEGRWVLLDFGDVVVHVFRPEDREFYHIERLWGDADVYTVGESTT</sequence>
<dbReference type="Proteomes" id="UP001164803">
    <property type="component" value="Chromosome"/>
</dbReference>
<dbReference type="HAMAP" id="MF_01477">
    <property type="entry name" value="Iojap_RsfS"/>
    <property type="match status" value="1"/>
</dbReference>
<dbReference type="EMBL" id="CP104064">
    <property type="protein sequence ID" value="WAH38520.1"/>
    <property type="molecule type" value="Genomic_DNA"/>
</dbReference>
<comment type="subcellular location">
    <subcellularLocation>
        <location evidence="2">Cytoplasm</location>
    </subcellularLocation>
</comment>
<dbReference type="NCBIfam" id="TIGR00090">
    <property type="entry name" value="rsfS_iojap_ybeB"/>
    <property type="match status" value="1"/>
</dbReference>
<dbReference type="Pfam" id="PF02410">
    <property type="entry name" value="RsfS"/>
    <property type="match status" value="1"/>
</dbReference>
<proteinExistence type="inferred from homology"/>
<dbReference type="SUPFAM" id="SSF81301">
    <property type="entry name" value="Nucleotidyltransferase"/>
    <property type="match status" value="1"/>
</dbReference>
<name>A0ABY6Z6M1_9BACL</name>
<evidence type="ECO:0000313" key="3">
    <source>
        <dbReference type="EMBL" id="WAH38520.1"/>
    </source>
</evidence>
<evidence type="ECO:0000313" key="4">
    <source>
        <dbReference type="Proteomes" id="UP001164803"/>
    </source>
</evidence>